<protein>
    <submittedName>
        <fullName evidence="2">Uncharacterized protein</fullName>
    </submittedName>
</protein>
<feature type="region of interest" description="Disordered" evidence="1">
    <location>
        <begin position="110"/>
        <end position="137"/>
    </location>
</feature>
<gene>
    <name evidence="2" type="ORF">JTE90_028851</name>
</gene>
<proteinExistence type="predicted"/>
<evidence type="ECO:0000313" key="3">
    <source>
        <dbReference type="Proteomes" id="UP000827092"/>
    </source>
</evidence>
<organism evidence="2 3">
    <name type="scientific">Oedothorax gibbosus</name>
    <dbReference type="NCBI Taxonomy" id="931172"/>
    <lineage>
        <taxon>Eukaryota</taxon>
        <taxon>Metazoa</taxon>
        <taxon>Ecdysozoa</taxon>
        <taxon>Arthropoda</taxon>
        <taxon>Chelicerata</taxon>
        <taxon>Arachnida</taxon>
        <taxon>Araneae</taxon>
        <taxon>Araneomorphae</taxon>
        <taxon>Entelegynae</taxon>
        <taxon>Araneoidea</taxon>
        <taxon>Linyphiidae</taxon>
        <taxon>Erigoninae</taxon>
        <taxon>Oedothorax</taxon>
    </lineage>
</organism>
<evidence type="ECO:0000313" key="2">
    <source>
        <dbReference type="EMBL" id="KAG8201199.1"/>
    </source>
</evidence>
<keyword evidence="3" id="KW-1185">Reference proteome</keyword>
<accession>A0AAV6VX45</accession>
<comment type="caution">
    <text evidence="2">The sequence shown here is derived from an EMBL/GenBank/DDBJ whole genome shotgun (WGS) entry which is preliminary data.</text>
</comment>
<sequence length="137" mass="15552">MKNGINGGFFFVTTCAASDVPFIYFSPKNQRIPRFSSIFKQFSRFRNNNRLTKQNIVLTKSIATASFVEHPFSERSWQSGPRVSPRNHHLRVGFITHFCNHRPRLATARPKKHVENAPGGASITTDLAGSKRPLRCH</sequence>
<dbReference type="Proteomes" id="UP000827092">
    <property type="component" value="Unassembled WGS sequence"/>
</dbReference>
<name>A0AAV6VX45_9ARAC</name>
<dbReference type="EMBL" id="JAFNEN010000008">
    <property type="protein sequence ID" value="KAG8201199.1"/>
    <property type="molecule type" value="Genomic_DNA"/>
</dbReference>
<reference evidence="2 3" key="1">
    <citation type="journal article" date="2022" name="Nat. Ecol. Evol.">
        <title>A masculinizing supergene underlies an exaggerated male reproductive morph in a spider.</title>
        <authorList>
            <person name="Hendrickx F."/>
            <person name="De Corte Z."/>
            <person name="Sonet G."/>
            <person name="Van Belleghem S.M."/>
            <person name="Kostlbacher S."/>
            <person name="Vangestel C."/>
        </authorList>
    </citation>
    <scope>NUCLEOTIDE SEQUENCE [LARGE SCALE GENOMIC DNA]</scope>
    <source>
        <strain evidence="2">W744_W776</strain>
    </source>
</reference>
<dbReference type="AlphaFoldDB" id="A0AAV6VX45"/>
<evidence type="ECO:0000256" key="1">
    <source>
        <dbReference type="SAM" id="MobiDB-lite"/>
    </source>
</evidence>